<protein>
    <submittedName>
        <fullName evidence="1">Uncharacterized protein</fullName>
    </submittedName>
</protein>
<evidence type="ECO:0000313" key="1">
    <source>
        <dbReference type="EMBL" id="SES26856.1"/>
    </source>
</evidence>
<evidence type="ECO:0000313" key="2">
    <source>
        <dbReference type="Proteomes" id="UP000199051"/>
    </source>
</evidence>
<name>A0A1H9VYL9_9PSEU</name>
<organism evidence="1 2">
    <name type="scientific">Actinokineospora terrae</name>
    <dbReference type="NCBI Taxonomy" id="155974"/>
    <lineage>
        <taxon>Bacteria</taxon>
        <taxon>Bacillati</taxon>
        <taxon>Actinomycetota</taxon>
        <taxon>Actinomycetes</taxon>
        <taxon>Pseudonocardiales</taxon>
        <taxon>Pseudonocardiaceae</taxon>
        <taxon>Actinokineospora</taxon>
    </lineage>
</organism>
<sequence length="59" mass="6471">MDVSLLPQATVDKTPSAGMVALQDITRDIRRIQRERARLVNRLTGGAKALTEANDDPQP</sequence>
<dbReference type="STRING" id="155974.SAMN04487818_109206"/>
<gene>
    <name evidence="1" type="ORF">SAMN04487818_109206</name>
</gene>
<dbReference type="RefSeq" id="WP_092781729.1">
    <property type="nucleotide sequence ID" value="NZ_FOGI01000009.1"/>
</dbReference>
<dbReference type="Proteomes" id="UP000199051">
    <property type="component" value="Unassembled WGS sequence"/>
</dbReference>
<proteinExistence type="predicted"/>
<dbReference type="EMBL" id="FOGI01000009">
    <property type="protein sequence ID" value="SES26856.1"/>
    <property type="molecule type" value="Genomic_DNA"/>
</dbReference>
<keyword evidence="2" id="KW-1185">Reference proteome</keyword>
<reference evidence="2" key="1">
    <citation type="submission" date="2016-10" db="EMBL/GenBank/DDBJ databases">
        <authorList>
            <person name="Varghese N."/>
            <person name="Submissions S."/>
        </authorList>
    </citation>
    <scope>NUCLEOTIDE SEQUENCE [LARGE SCALE GENOMIC DNA]</scope>
    <source>
        <strain evidence="2">DSM 44260</strain>
    </source>
</reference>
<dbReference type="AlphaFoldDB" id="A0A1H9VYL9"/>
<accession>A0A1H9VYL9</accession>